<keyword evidence="1" id="KW-1133">Transmembrane helix</keyword>
<feature type="transmembrane region" description="Helical" evidence="1">
    <location>
        <begin position="12"/>
        <end position="30"/>
    </location>
</feature>
<dbReference type="AlphaFoldDB" id="A0A9D1EKR0"/>
<feature type="transmembrane region" description="Helical" evidence="1">
    <location>
        <begin position="194"/>
        <end position="216"/>
    </location>
</feature>
<dbReference type="Proteomes" id="UP000886841">
    <property type="component" value="Unassembled WGS sequence"/>
</dbReference>
<feature type="transmembrane region" description="Helical" evidence="1">
    <location>
        <begin position="36"/>
        <end position="55"/>
    </location>
</feature>
<dbReference type="Pfam" id="PF14358">
    <property type="entry name" value="DUF4405"/>
    <property type="match status" value="1"/>
</dbReference>
<evidence type="ECO:0000313" key="3">
    <source>
        <dbReference type="EMBL" id="HIR93683.1"/>
    </source>
</evidence>
<keyword evidence="1" id="KW-0472">Membrane</keyword>
<sequence length="244" mass="27757">MKQSKQLVKRIVDFVMIILLPLLMAEILMGQEIHEWLGAGMLILFVVHHLLNAGWWKSLFKGKYTPSRALSVTIDLLLVLDMAALGISGIQMSNFIFDFPSLRGGMMIARQLHLLSSYWGLILMSAHLGMHMEIFIGMGRKLFRTSERNRARVWILRVIAAGISVYGIYAFFIQQLPDYLFLQTHFVLFDETKAAAIYFAETVSMIVLFAAIAHCLNKLLRNIGKGKAKGVGWKMVSFYNKIKK</sequence>
<reference evidence="3" key="1">
    <citation type="submission" date="2020-10" db="EMBL/GenBank/DDBJ databases">
        <authorList>
            <person name="Gilroy R."/>
        </authorList>
    </citation>
    <scope>NUCLEOTIDE SEQUENCE</scope>
    <source>
        <strain evidence="3">ChiSxjej1B13-7041</strain>
    </source>
</reference>
<feature type="transmembrane region" description="Helical" evidence="1">
    <location>
        <begin position="76"/>
        <end position="97"/>
    </location>
</feature>
<dbReference type="InterPro" id="IPR016174">
    <property type="entry name" value="Di-haem_cyt_TM"/>
</dbReference>
<feature type="transmembrane region" description="Helical" evidence="1">
    <location>
        <begin position="151"/>
        <end position="174"/>
    </location>
</feature>
<dbReference type="InterPro" id="IPR025517">
    <property type="entry name" value="DUF4405"/>
</dbReference>
<evidence type="ECO:0000259" key="2">
    <source>
        <dbReference type="Pfam" id="PF14358"/>
    </source>
</evidence>
<dbReference type="EMBL" id="DVHU01000087">
    <property type="protein sequence ID" value="HIR93683.1"/>
    <property type="molecule type" value="Genomic_DNA"/>
</dbReference>
<proteinExistence type="predicted"/>
<feature type="transmembrane region" description="Helical" evidence="1">
    <location>
        <begin position="117"/>
        <end position="139"/>
    </location>
</feature>
<feature type="domain" description="Flavinylation-associated cytochrome" evidence="2">
    <location>
        <begin position="74"/>
        <end position="131"/>
    </location>
</feature>
<dbReference type="GO" id="GO:0022904">
    <property type="term" value="P:respiratory electron transport chain"/>
    <property type="evidence" value="ECO:0007669"/>
    <property type="project" value="InterPro"/>
</dbReference>
<gene>
    <name evidence="3" type="ORF">IAB98_09725</name>
</gene>
<protein>
    <submittedName>
        <fullName evidence="3">DUF4405 domain-containing protein</fullName>
    </submittedName>
</protein>
<reference evidence="3" key="2">
    <citation type="journal article" date="2021" name="PeerJ">
        <title>Extensive microbial diversity within the chicken gut microbiome revealed by metagenomics and culture.</title>
        <authorList>
            <person name="Gilroy R."/>
            <person name="Ravi A."/>
            <person name="Getino M."/>
            <person name="Pursley I."/>
            <person name="Horton D.L."/>
            <person name="Alikhan N.F."/>
            <person name="Baker D."/>
            <person name="Gharbi K."/>
            <person name="Hall N."/>
            <person name="Watson M."/>
            <person name="Adriaenssens E.M."/>
            <person name="Foster-Nyarko E."/>
            <person name="Jarju S."/>
            <person name="Secka A."/>
            <person name="Antonio M."/>
            <person name="Oren A."/>
            <person name="Chaudhuri R.R."/>
            <person name="La Ragione R."/>
            <person name="Hildebrand F."/>
            <person name="Pallen M.J."/>
        </authorList>
    </citation>
    <scope>NUCLEOTIDE SEQUENCE</scope>
    <source>
        <strain evidence="3">ChiSxjej1B13-7041</strain>
    </source>
</reference>
<name>A0A9D1EKR0_9FIRM</name>
<evidence type="ECO:0000256" key="1">
    <source>
        <dbReference type="SAM" id="Phobius"/>
    </source>
</evidence>
<dbReference type="SUPFAM" id="SSF81342">
    <property type="entry name" value="Transmembrane di-heme cytochromes"/>
    <property type="match status" value="1"/>
</dbReference>
<dbReference type="GO" id="GO:0016020">
    <property type="term" value="C:membrane"/>
    <property type="evidence" value="ECO:0007669"/>
    <property type="project" value="InterPro"/>
</dbReference>
<evidence type="ECO:0000313" key="4">
    <source>
        <dbReference type="Proteomes" id="UP000886841"/>
    </source>
</evidence>
<accession>A0A9D1EKR0</accession>
<keyword evidence="1" id="KW-0812">Transmembrane</keyword>
<organism evidence="3 4">
    <name type="scientific">Candidatus Egerieimonas intestinavium</name>
    <dbReference type="NCBI Taxonomy" id="2840777"/>
    <lineage>
        <taxon>Bacteria</taxon>
        <taxon>Bacillati</taxon>
        <taxon>Bacillota</taxon>
        <taxon>Clostridia</taxon>
        <taxon>Lachnospirales</taxon>
        <taxon>Lachnospiraceae</taxon>
        <taxon>Lachnospiraceae incertae sedis</taxon>
        <taxon>Candidatus Egerieimonas</taxon>
    </lineage>
</organism>
<comment type="caution">
    <text evidence="3">The sequence shown here is derived from an EMBL/GenBank/DDBJ whole genome shotgun (WGS) entry which is preliminary data.</text>
</comment>